<feature type="transmembrane region" description="Helical" evidence="8">
    <location>
        <begin position="192"/>
        <end position="213"/>
    </location>
</feature>
<feature type="transmembrane region" description="Helical" evidence="8">
    <location>
        <begin position="305"/>
        <end position="323"/>
    </location>
</feature>
<dbReference type="PROSITE" id="PS51257">
    <property type="entry name" value="PROKAR_LIPOPROTEIN"/>
    <property type="match status" value="1"/>
</dbReference>
<dbReference type="CDD" id="cd06550">
    <property type="entry name" value="TM_ABC_iron-siderophores_like"/>
    <property type="match status" value="1"/>
</dbReference>
<dbReference type="GO" id="GO:0033214">
    <property type="term" value="P:siderophore-iron import into cell"/>
    <property type="evidence" value="ECO:0007669"/>
    <property type="project" value="TreeGrafter"/>
</dbReference>
<feature type="transmembrane region" description="Helical" evidence="8">
    <location>
        <begin position="116"/>
        <end position="135"/>
    </location>
</feature>
<dbReference type="EMBL" id="JFBT01000001">
    <property type="protein sequence ID" value="EXG80588.1"/>
    <property type="molecule type" value="Genomic_DNA"/>
</dbReference>
<dbReference type="GO" id="GO:0022857">
    <property type="term" value="F:transmembrane transporter activity"/>
    <property type="evidence" value="ECO:0007669"/>
    <property type="project" value="InterPro"/>
</dbReference>
<comment type="caution">
    <text evidence="9">The sequence shown here is derived from an EMBL/GenBank/DDBJ whole genome shotgun (WGS) entry which is preliminary data.</text>
</comment>
<dbReference type="Proteomes" id="UP000021053">
    <property type="component" value="Unassembled WGS sequence"/>
</dbReference>
<feature type="transmembrane region" description="Helical" evidence="8">
    <location>
        <begin position="147"/>
        <end position="166"/>
    </location>
</feature>
<gene>
    <name evidence="9" type="ORF">CryarDRAFT_1668</name>
</gene>
<keyword evidence="7 8" id="KW-0472">Membrane</keyword>
<dbReference type="AlphaFoldDB" id="A0A010YZE4"/>
<accession>A0A010YZE4</accession>
<dbReference type="PANTHER" id="PTHR30472:SF1">
    <property type="entry name" value="FE(3+) DICITRATE TRANSPORT SYSTEM PERMEASE PROTEIN FECC-RELATED"/>
    <property type="match status" value="1"/>
</dbReference>
<dbReference type="Gene3D" id="1.10.3470.10">
    <property type="entry name" value="ABC transporter involved in vitamin B12 uptake, BtuC"/>
    <property type="match status" value="1"/>
</dbReference>
<keyword evidence="6 8" id="KW-1133">Transmembrane helix</keyword>
<organism evidence="9 10">
    <name type="scientific">Cryptosporangium arvum DSM 44712</name>
    <dbReference type="NCBI Taxonomy" id="927661"/>
    <lineage>
        <taxon>Bacteria</taxon>
        <taxon>Bacillati</taxon>
        <taxon>Actinomycetota</taxon>
        <taxon>Actinomycetes</taxon>
        <taxon>Cryptosporangiales</taxon>
        <taxon>Cryptosporangiaceae</taxon>
        <taxon>Cryptosporangium</taxon>
    </lineage>
</organism>
<keyword evidence="10" id="KW-1185">Reference proteome</keyword>
<dbReference type="HOGENOM" id="CLU_013016_1_0_11"/>
<evidence type="ECO:0000256" key="6">
    <source>
        <dbReference type="ARBA" id="ARBA00022989"/>
    </source>
</evidence>
<keyword evidence="3" id="KW-0813">Transport</keyword>
<comment type="similarity">
    <text evidence="2">Belongs to the binding-protein-dependent transport system permease family. FecCD subfamily.</text>
</comment>
<dbReference type="InterPro" id="IPR000522">
    <property type="entry name" value="ABC_transptr_permease_BtuC"/>
</dbReference>
<dbReference type="InterPro" id="IPR037294">
    <property type="entry name" value="ABC_BtuC-like"/>
</dbReference>
<protein>
    <submittedName>
        <fullName evidence="9">ABC-type Fe3+-siderophore transport system, permease component</fullName>
    </submittedName>
</protein>
<feature type="transmembrane region" description="Helical" evidence="8">
    <location>
        <begin position="277"/>
        <end position="299"/>
    </location>
</feature>
<evidence type="ECO:0000256" key="3">
    <source>
        <dbReference type="ARBA" id="ARBA00022448"/>
    </source>
</evidence>
<dbReference type="GO" id="GO:0005886">
    <property type="term" value="C:plasma membrane"/>
    <property type="evidence" value="ECO:0007669"/>
    <property type="project" value="UniProtKB-SubCell"/>
</dbReference>
<evidence type="ECO:0000256" key="5">
    <source>
        <dbReference type="ARBA" id="ARBA00022692"/>
    </source>
</evidence>
<keyword evidence="4" id="KW-1003">Cell membrane</keyword>
<evidence type="ECO:0000256" key="1">
    <source>
        <dbReference type="ARBA" id="ARBA00004651"/>
    </source>
</evidence>
<feature type="transmembrane region" description="Helical" evidence="8">
    <location>
        <begin position="60"/>
        <end position="77"/>
    </location>
</feature>
<reference evidence="9 10" key="1">
    <citation type="submission" date="2013-07" db="EMBL/GenBank/DDBJ databases">
        <authorList>
            <consortium name="DOE Joint Genome Institute"/>
            <person name="Eisen J."/>
            <person name="Huntemann M."/>
            <person name="Han J."/>
            <person name="Chen A."/>
            <person name="Kyrpides N."/>
            <person name="Mavromatis K."/>
            <person name="Markowitz V."/>
            <person name="Palaniappan K."/>
            <person name="Ivanova N."/>
            <person name="Schaumberg A."/>
            <person name="Pati A."/>
            <person name="Liolios K."/>
            <person name="Nordberg H.P."/>
            <person name="Cantor M.N."/>
            <person name="Hua S.X."/>
            <person name="Woyke T."/>
        </authorList>
    </citation>
    <scope>NUCLEOTIDE SEQUENCE [LARGE SCALE GENOMIC DNA]</scope>
    <source>
        <strain evidence="9 10">DSM 44712</strain>
    </source>
</reference>
<name>A0A010YZE4_9ACTN</name>
<evidence type="ECO:0000256" key="2">
    <source>
        <dbReference type="ARBA" id="ARBA00007935"/>
    </source>
</evidence>
<evidence type="ECO:0000313" key="10">
    <source>
        <dbReference type="Proteomes" id="UP000021053"/>
    </source>
</evidence>
<comment type="subcellular location">
    <subcellularLocation>
        <location evidence="1">Cell membrane</location>
        <topology evidence="1">Multi-pass membrane protein</topology>
    </subcellularLocation>
</comment>
<dbReference type="Pfam" id="PF01032">
    <property type="entry name" value="FecCD"/>
    <property type="match status" value="1"/>
</dbReference>
<evidence type="ECO:0000256" key="4">
    <source>
        <dbReference type="ARBA" id="ARBA00022475"/>
    </source>
</evidence>
<proteinExistence type="inferred from homology"/>
<keyword evidence="5 8" id="KW-0812">Transmembrane</keyword>
<dbReference type="SUPFAM" id="SSF81345">
    <property type="entry name" value="ABC transporter involved in vitamin B12 uptake, BtuC"/>
    <property type="match status" value="1"/>
</dbReference>
<evidence type="ECO:0000256" key="8">
    <source>
        <dbReference type="SAM" id="Phobius"/>
    </source>
</evidence>
<dbReference type="PANTHER" id="PTHR30472">
    <property type="entry name" value="FERRIC ENTEROBACTIN TRANSPORT SYSTEM PERMEASE PROTEIN"/>
    <property type="match status" value="1"/>
</dbReference>
<feature type="transmembrane region" description="Helical" evidence="8">
    <location>
        <begin position="89"/>
        <end position="110"/>
    </location>
</feature>
<evidence type="ECO:0000256" key="7">
    <source>
        <dbReference type="ARBA" id="ARBA00023136"/>
    </source>
</evidence>
<evidence type="ECO:0000313" key="9">
    <source>
        <dbReference type="EMBL" id="EXG80588.1"/>
    </source>
</evidence>
<sequence>MVGRQLAVFGIAVAALGCVVVLSLMVGRQSIALVNAVRALLPGAHGEIADIVRGLRLERTVVGVVVGLALGGAGALMQALTRNPLADPGLLGVNAGAAAVIVTGFTFFGITSGYPQVWLALAGAAIGSVAVYLLGGGGRAATTPARLALAGAALTAVLFAYMNGLAMRDQDTFDEMRFWVVGSVVNRGYDGLVAALPFIATGAVVALLVAPALNALALGEDTSRALGLGVGRTRALTGVAITLLCGGATAVAGPIVFIGLTVPHVARWLVGADQRRAVPLSMVLAAFFLVLCDTLGRVVSGGAEIQAGLVAAIFGAPIFIALVRRRMLAAA</sequence>